<dbReference type="RefSeq" id="WP_366515929.1">
    <property type="nucleotide sequence ID" value="NZ_CAWNXA010000005.1"/>
</dbReference>
<proteinExistence type="predicted"/>
<gene>
    <name evidence="1" type="ORF">C8D93_10519</name>
</gene>
<name>A0A318ECD4_9GAMM</name>
<dbReference type="AlphaFoldDB" id="A0A318ECD4"/>
<dbReference type="NCBIfam" id="TIGR03748">
    <property type="entry name" value="conj_PilL"/>
    <property type="match status" value="1"/>
</dbReference>
<reference evidence="1 2" key="1">
    <citation type="submission" date="2018-04" db="EMBL/GenBank/DDBJ databases">
        <title>Genomic Encyclopedia of Type Strains, Phase IV (KMG-IV): sequencing the most valuable type-strain genomes for metagenomic binning, comparative biology and taxonomic classification.</title>
        <authorList>
            <person name="Goeker M."/>
        </authorList>
    </citation>
    <scope>NUCLEOTIDE SEQUENCE [LARGE SCALE GENOMIC DNA]</scope>
    <source>
        <strain evidence="1 2">DSM 104150</strain>
    </source>
</reference>
<protein>
    <submittedName>
        <fullName evidence="1">Type IV pili sensor histidine kinase/response regulator</fullName>
    </submittedName>
</protein>
<evidence type="ECO:0000313" key="1">
    <source>
        <dbReference type="EMBL" id="PXV67665.1"/>
    </source>
</evidence>
<dbReference type="EMBL" id="QICN01000005">
    <property type="protein sequence ID" value="PXV67665.1"/>
    <property type="molecule type" value="Genomic_DNA"/>
</dbReference>
<sequence length="137" mass="15475">MQEPTPDEHWIPIVRYGRYTLVELVPETAQQDLMLQVIDISLSNVVPQTVGVALDHVLRRSGYRLCDIDTQMRVFYELPLPAVHQRLGPLFLHDALLTLAGPAWDLQVDDAERRVCFARQEDAESAVDDTPVAVDTP</sequence>
<keyword evidence="2" id="KW-1185">Reference proteome</keyword>
<organism evidence="1 2">
    <name type="scientific">Sinimarinibacterium flocculans</name>
    <dbReference type="NCBI Taxonomy" id="985250"/>
    <lineage>
        <taxon>Bacteria</taxon>
        <taxon>Pseudomonadati</taxon>
        <taxon>Pseudomonadota</taxon>
        <taxon>Gammaproteobacteria</taxon>
        <taxon>Nevskiales</taxon>
        <taxon>Nevskiaceae</taxon>
        <taxon>Sinimarinibacterium</taxon>
    </lineage>
</organism>
<dbReference type="GO" id="GO:0016301">
    <property type="term" value="F:kinase activity"/>
    <property type="evidence" value="ECO:0007669"/>
    <property type="project" value="UniProtKB-KW"/>
</dbReference>
<dbReference type="Proteomes" id="UP000248330">
    <property type="component" value="Unassembled WGS sequence"/>
</dbReference>
<accession>A0A318ECD4</accession>
<keyword evidence="1" id="KW-0418">Kinase</keyword>
<comment type="caution">
    <text evidence="1">The sequence shown here is derived from an EMBL/GenBank/DDBJ whole genome shotgun (WGS) entry which is preliminary data.</text>
</comment>
<dbReference type="InterPro" id="IPR022260">
    <property type="entry name" value="Integr_conj_element_PilL"/>
</dbReference>
<keyword evidence="1" id="KW-0808">Transferase</keyword>
<evidence type="ECO:0000313" key="2">
    <source>
        <dbReference type="Proteomes" id="UP000248330"/>
    </source>
</evidence>